<evidence type="ECO:0000313" key="3">
    <source>
        <dbReference type="EMBL" id="OIJ64407.1"/>
    </source>
</evidence>
<keyword evidence="2" id="KW-0812">Transmembrane</keyword>
<dbReference type="Proteomes" id="UP000034196">
    <property type="component" value="Unassembled WGS sequence"/>
</dbReference>
<protein>
    <submittedName>
        <fullName evidence="3">Uncharacterized protein</fullName>
    </submittedName>
</protein>
<feature type="compositionally biased region" description="Low complexity" evidence="1">
    <location>
        <begin position="1"/>
        <end position="18"/>
    </location>
</feature>
<dbReference type="RefSeq" id="WP_046592646.1">
    <property type="nucleotide sequence ID" value="NZ_LAVA02000082.1"/>
</dbReference>
<name>A0A1J4NPW0_9ACTN</name>
<feature type="region of interest" description="Disordered" evidence="1">
    <location>
        <begin position="1"/>
        <end position="56"/>
    </location>
</feature>
<dbReference type="STRING" id="1428628.WN71_028985"/>
<dbReference type="EMBL" id="LAVA02000082">
    <property type="protein sequence ID" value="OIJ64407.1"/>
    <property type="molecule type" value="Genomic_DNA"/>
</dbReference>
<dbReference type="AlphaFoldDB" id="A0A1J4NPW0"/>
<organism evidence="3 4">
    <name type="scientific">Streptomyces mangrovisoli</name>
    <dbReference type="NCBI Taxonomy" id="1428628"/>
    <lineage>
        <taxon>Bacteria</taxon>
        <taxon>Bacillati</taxon>
        <taxon>Actinomycetota</taxon>
        <taxon>Actinomycetes</taxon>
        <taxon>Kitasatosporales</taxon>
        <taxon>Streptomycetaceae</taxon>
        <taxon>Streptomyces</taxon>
    </lineage>
</organism>
<evidence type="ECO:0000313" key="4">
    <source>
        <dbReference type="Proteomes" id="UP000034196"/>
    </source>
</evidence>
<accession>A0A1J4NPW0</accession>
<evidence type="ECO:0000256" key="2">
    <source>
        <dbReference type="SAM" id="Phobius"/>
    </source>
</evidence>
<feature type="compositionally biased region" description="Polar residues" evidence="1">
    <location>
        <begin position="19"/>
        <end position="31"/>
    </location>
</feature>
<proteinExistence type="predicted"/>
<comment type="caution">
    <text evidence="3">The sequence shown here is derived from an EMBL/GenBank/DDBJ whole genome shotgun (WGS) entry which is preliminary data.</text>
</comment>
<keyword evidence="2" id="KW-0472">Membrane</keyword>
<keyword evidence="2" id="KW-1133">Transmembrane helix</keyword>
<evidence type="ECO:0000256" key="1">
    <source>
        <dbReference type="SAM" id="MobiDB-lite"/>
    </source>
</evidence>
<feature type="transmembrane region" description="Helical" evidence="2">
    <location>
        <begin position="80"/>
        <end position="98"/>
    </location>
</feature>
<gene>
    <name evidence="3" type="ORF">WN71_028985</name>
</gene>
<reference evidence="3" key="1">
    <citation type="submission" date="2016-10" db="EMBL/GenBank/DDBJ databases">
        <title>Genome sequence of Streptomyces mangrovisoli MUSC 149.</title>
        <authorList>
            <person name="Lee L.-H."/>
            <person name="Ser H.-L."/>
        </authorList>
    </citation>
    <scope>NUCLEOTIDE SEQUENCE [LARGE SCALE GENOMIC DNA]</scope>
    <source>
        <strain evidence="3">MUSC 149</strain>
    </source>
</reference>
<keyword evidence="4" id="KW-1185">Reference proteome</keyword>
<sequence>MTTATTAGEATDGSAAASPSTASHRTTSAPTESGPVDARSDTRCDTRGSAGPVGTVTLAVPSPLTIAARLRRLARGARRGSAAAVSAVAVAVLYYVVLTRGGAR</sequence>